<keyword evidence="8 10" id="KW-0326">Glycosidase</keyword>
<evidence type="ECO:0000313" key="12">
    <source>
        <dbReference type="EMBL" id="KAF7557956.1"/>
    </source>
</evidence>
<keyword evidence="9" id="KW-0624">Polysaccharide degradation</keyword>
<accession>A0A9P5LGF2</accession>
<dbReference type="InterPro" id="IPR011583">
    <property type="entry name" value="Chitinase_II/V-like_cat"/>
</dbReference>
<evidence type="ECO:0000256" key="6">
    <source>
        <dbReference type="ARBA" id="ARBA00023024"/>
    </source>
</evidence>
<dbReference type="GO" id="GO:0008843">
    <property type="term" value="F:endochitinase activity"/>
    <property type="evidence" value="ECO:0007669"/>
    <property type="project" value="UniProtKB-EC"/>
</dbReference>
<evidence type="ECO:0000256" key="2">
    <source>
        <dbReference type="ARBA" id="ARBA00004613"/>
    </source>
</evidence>
<evidence type="ECO:0000256" key="8">
    <source>
        <dbReference type="ARBA" id="ARBA00023295"/>
    </source>
</evidence>
<protein>
    <recommendedName>
        <fullName evidence="3">chitinase</fullName>
        <ecNumber evidence="3">3.2.1.14</ecNumber>
    </recommendedName>
</protein>
<organism evidence="12 13">
    <name type="scientific">Cylindrodendrum hubeiense</name>
    <dbReference type="NCBI Taxonomy" id="595255"/>
    <lineage>
        <taxon>Eukaryota</taxon>
        <taxon>Fungi</taxon>
        <taxon>Dikarya</taxon>
        <taxon>Ascomycota</taxon>
        <taxon>Pezizomycotina</taxon>
        <taxon>Sordariomycetes</taxon>
        <taxon>Hypocreomycetidae</taxon>
        <taxon>Hypocreales</taxon>
        <taxon>Nectriaceae</taxon>
        <taxon>Cylindrodendrum</taxon>
    </lineage>
</organism>
<name>A0A9P5LGF2_9HYPO</name>
<dbReference type="EC" id="3.2.1.14" evidence="3"/>
<evidence type="ECO:0000259" key="11">
    <source>
        <dbReference type="PROSITE" id="PS51910"/>
    </source>
</evidence>
<evidence type="ECO:0000256" key="4">
    <source>
        <dbReference type="ARBA" id="ARBA00022525"/>
    </source>
</evidence>
<dbReference type="GO" id="GO:0005576">
    <property type="term" value="C:extracellular region"/>
    <property type="evidence" value="ECO:0007669"/>
    <property type="project" value="UniProtKB-SubCell"/>
</dbReference>
<dbReference type="OrthoDB" id="73875at2759"/>
<dbReference type="GO" id="GO:0000272">
    <property type="term" value="P:polysaccharide catabolic process"/>
    <property type="evidence" value="ECO:0007669"/>
    <property type="project" value="UniProtKB-KW"/>
</dbReference>
<keyword evidence="5 10" id="KW-0378">Hydrolase</keyword>
<keyword evidence="6" id="KW-0146">Chitin degradation</keyword>
<feature type="domain" description="GH18" evidence="11">
    <location>
        <begin position="1"/>
        <end position="257"/>
    </location>
</feature>
<keyword evidence="7" id="KW-0119">Carbohydrate metabolism</keyword>
<evidence type="ECO:0000256" key="1">
    <source>
        <dbReference type="ARBA" id="ARBA00000822"/>
    </source>
</evidence>
<dbReference type="Pfam" id="PF00704">
    <property type="entry name" value="Glyco_hydro_18"/>
    <property type="match status" value="2"/>
</dbReference>
<dbReference type="PANTHER" id="PTHR11177:SF397">
    <property type="entry name" value="CHITINASE"/>
    <property type="match status" value="1"/>
</dbReference>
<evidence type="ECO:0000256" key="10">
    <source>
        <dbReference type="RuleBase" id="RU000489"/>
    </source>
</evidence>
<dbReference type="SUPFAM" id="SSF51445">
    <property type="entry name" value="(Trans)glycosidases"/>
    <property type="match status" value="1"/>
</dbReference>
<dbReference type="GO" id="GO:0008061">
    <property type="term" value="F:chitin binding"/>
    <property type="evidence" value="ECO:0007669"/>
    <property type="project" value="InterPro"/>
</dbReference>
<evidence type="ECO:0000256" key="5">
    <source>
        <dbReference type="ARBA" id="ARBA00022801"/>
    </source>
</evidence>
<dbReference type="Proteomes" id="UP000722485">
    <property type="component" value="Unassembled WGS sequence"/>
</dbReference>
<evidence type="ECO:0000256" key="9">
    <source>
        <dbReference type="ARBA" id="ARBA00023326"/>
    </source>
</evidence>
<keyword evidence="13" id="KW-1185">Reference proteome</keyword>
<gene>
    <name evidence="12" type="ORF">G7Z17_g343</name>
</gene>
<dbReference type="InterPro" id="IPR001223">
    <property type="entry name" value="Glyco_hydro18_cat"/>
</dbReference>
<dbReference type="InterPro" id="IPR001579">
    <property type="entry name" value="Glyco_hydro_18_chit_AS"/>
</dbReference>
<dbReference type="SMART" id="SM00636">
    <property type="entry name" value="Glyco_18"/>
    <property type="match status" value="1"/>
</dbReference>
<dbReference type="PROSITE" id="PS51910">
    <property type="entry name" value="GH18_2"/>
    <property type="match status" value="1"/>
</dbReference>
<dbReference type="GO" id="GO:0006032">
    <property type="term" value="P:chitin catabolic process"/>
    <property type="evidence" value="ECO:0007669"/>
    <property type="project" value="UniProtKB-KW"/>
</dbReference>
<dbReference type="PROSITE" id="PS01095">
    <property type="entry name" value="GH18_1"/>
    <property type="match status" value="1"/>
</dbReference>
<comment type="catalytic activity">
    <reaction evidence="1">
        <text>Random endo-hydrolysis of N-acetyl-beta-D-glucosaminide (1-&gt;4)-beta-linkages in chitin and chitodextrins.</text>
        <dbReference type="EC" id="3.2.1.14"/>
    </reaction>
</comment>
<dbReference type="Gene3D" id="3.20.20.80">
    <property type="entry name" value="Glycosidases"/>
    <property type="match status" value="1"/>
</dbReference>
<dbReference type="AlphaFoldDB" id="A0A9P5LGF2"/>
<keyword evidence="4" id="KW-0964">Secreted</keyword>
<evidence type="ECO:0000256" key="7">
    <source>
        <dbReference type="ARBA" id="ARBA00023277"/>
    </source>
</evidence>
<evidence type="ECO:0000313" key="13">
    <source>
        <dbReference type="Proteomes" id="UP000722485"/>
    </source>
</evidence>
<dbReference type="InterPro" id="IPR017853">
    <property type="entry name" value="GH"/>
</dbReference>
<comment type="subcellular location">
    <subcellularLocation>
        <location evidence="2">Secreted</location>
    </subcellularLocation>
</comment>
<sequence>MDGISSEMYKNIGNIKSRNPDLKILIALGGWTFSDPGTWQSVFPDVVSSQVNRDTFIQNLLGFLSEYGYDGVDFDWEYPGADDRGGSDVDAANYVALLQELQAAIELSGKSYIVTFTAPTSYWYLRHFDLKNMEKYVNWINLMSYDLHGVWDGDNPIGSQVLAHSNLTEIDIALDLVEITDILANTGATSYLDKDAAARYLVYDDDSWISFDDVDTIKSKVDYANKMGLSGLMVWAIDLDDNGLTALRAVSGREYTGGSQTPFTLVDIEKLFPTEMLPAEDDALNYGLINFGGSANSGQMDPSNTAFGFILITGEPFAVTQLRKRDDQPDPFVFIDCPENVTDRPKNETQKARVVCLSEDVKGCFRLLERGVKGTIVEMPDNCAPNTFARAISLETSADQEVPDELEKLAHTSQILEFSFDFDMNLARRDTDKSNIRIDYSNAQGYWDAVVDAPGIQSRDLGTLNERYFAPLNQDWRELFQESDKYEWRSQDAEKIQEDISAPLFWETVEDCPIDGEEYGEGVGGFVTGTVDAEFYYGFSLVASLTSDSFDVKQANGFLKVKGESDLTFGIGGIGEMDIAKAKKGNPMTVGGTGFTLAGPSVDVNGVAAWVDFTPFFKVDYQIATFNGADRDDFIDSAAPLNGHLKTRVISDFGDFESVFPEPDQEDGLLAEDKRDKNEIDISDDNILYGSTEDGGKITLGTYLTFGLSLSLNFLDDADSGKTKTIDLPEMSIVHNTMAQFKFFSDSGPCTSYDISTHIFQTVENSDSVGWENHGLANLAYDMRAGKRLAGWDWPSGGSAKLEDALGYEADIYVNKRLKADCSEQPSCATCFDGETPGNCCGCVSMDELHGYGDIEACETCDGDDGTWPGTGVASRRDISKELAIDANPDTSYHELHQRESGSATISVKYVSICTTRFWVREPYRYPAFPADPTWPWENINSNKWEDISRYWGNASADCSNWDVTDLTTADTVNLASGTTVRAKYQTEHVFEGQMFSGKQPTSEIKYKSMSNDEQLQSVKELGMTFSYLNNKDVWKAFCATYEAIYEHFGDFDAWYTTNRNGDTDISLQPEWNKYVRAVLDSLVSRSRASFDMMEGYKK</sequence>
<reference evidence="12" key="1">
    <citation type="submission" date="2020-03" db="EMBL/GenBank/DDBJ databases">
        <title>Draft Genome Sequence of Cylindrodendrum hubeiense.</title>
        <authorList>
            <person name="Buettner E."/>
            <person name="Kellner H."/>
        </authorList>
    </citation>
    <scope>NUCLEOTIDE SEQUENCE</scope>
    <source>
        <strain evidence="12">IHI 201604</strain>
    </source>
</reference>
<dbReference type="EMBL" id="JAANBB010000002">
    <property type="protein sequence ID" value="KAF7557956.1"/>
    <property type="molecule type" value="Genomic_DNA"/>
</dbReference>
<evidence type="ECO:0000256" key="3">
    <source>
        <dbReference type="ARBA" id="ARBA00012729"/>
    </source>
</evidence>
<dbReference type="InterPro" id="IPR050314">
    <property type="entry name" value="Glycosyl_Hydrlase_18"/>
</dbReference>
<dbReference type="PANTHER" id="PTHR11177">
    <property type="entry name" value="CHITINASE"/>
    <property type="match status" value="1"/>
</dbReference>
<comment type="caution">
    <text evidence="12">The sequence shown here is derived from an EMBL/GenBank/DDBJ whole genome shotgun (WGS) entry which is preliminary data.</text>
</comment>
<proteinExistence type="predicted"/>